<dbReference type="Proteomes" id="UP000799772">
    <property type="component" value="Unassembled WGS sequence"/>
</dbReference>
<keyword evidence="2" id="KW-1133">Transmembrane helix</keyword>
<evidence type="ECO:0000256" key="2">
    <source>
        <dbReference type="SAM" id="Phobius"/>
    </source>
</evidence>
<feature type="transmembrane region" description="Helical" evidence="2">
    <location>
        <begin position="197"/>
        <end position="217"/>
    </location>
</feature>
<keyword evidence="2" id="KW-0472">Membrane</keyword>
<sequence length="258" mass="25576">MNLVCVVPKQQPSASTSVSGSSFAARNAPMASILTAVTMVLLFPALAAARSSNCTSSQIANAFVTSISTTGEPCSSLSGGSIACDTVTWVLTSGLPSPSPPVTLPMSSLSSSATPSSSGGGGSGGTTTTSLVSVVPTQNASASTSTSTSGSSRRAKGAPVALVVAVVGMFLLFPALATAQSSTTATPTATEALKTPVTATGVSCTTLSLGTIICEAVTTTMAPEQSGCIVSSVTLPLIMATFMVLLSWSLVFMRLGYL</sequence>
<dbReference type="EMBL" id="ML978129">
    <property type="protein sequence ID" value="KAF2096741.1"/>
    <property type="molecule type" value="Genomic_DNA"/>
</dbReference>
<feature type="compositionally biased region" description="Low complexity" evidence="1">
    <location>
        <begin position="104"/>
        <end position="117"/>
    </location>
</feature>
<feature type="transmembrane region" description="Helical" evidence="2">
    <location>
        <begin position="229"/>
        <end position="251"/>
    </location>
</feature>
<evidence type="ECO:0000256" key="1">
    <source>
        <dbReference type="SAM" id="MobiDB-lite"/>
    </source>
</evidence>
<comment type="caution">
    <text evidence="3">The sequence shown here is derived from an EMBL/GenBank/DDBJ whole genome shotgun (WGS) entry which is preliminary data.</text>
</comment>
<evidence type="ECO:0000313" key="4">
    <source>
        <dbReference type="Proteomes" id="UP000799772"/>
    </source>
</evidence>
<gene>
    <name evidence="3" type="ORF">NA57DRAFT_58634</name>
</gene>
<evidence type="ECO:0000313" key="3">
    <source>
        <dbReference type="EMBL" id="KAF2096741.1"/>
    </source>
</evidence>
<keyword evidence="4" id="KW-1185">Reference proteome</keyword>
<organism evidence="3 4">
    <name type="scientific">Rhizodiscina lignyota</name>
    <dbReference type="NCBI Taxonomy" id="1504668"/>
    <lineage>
        <taxon>Eukaryota</taxon>
        <taxon>Fungi</taxon>
        <taxon>Dikarya</taxon>
        <taxon>Ascomycota</taxon>
        <taxon>Pezizomycotina</taxon>
        <taxon>Dothideomycetes</taxon>
        <taxon>Pleosporomycetidae</taxon>
        <taxon>Aulographales</taxon>
        <taxon>Rhizodiscinaceae</taxon>
        <taxon>Rhizodiscina</taxon>
    </lineage>
</organism>
<reference evidence="3" key="1">
    <citation type="journal article" date="2020" name="Stud. Mycol.">
        <title>101 Dothideomycetes genomes: a test case for predicting lifestyles and emergence of pathogens.</title>
        <authorList>
            <person name="Haridas S."/>
            <person name="Albert R."/>
            <person name="Binder M."/>
            <person name="Bloem J."/>
            <person name="Labutti K."/>
            <person name="Salamov A."/>
            <person name="Andreopoulos B."/>
            <person name="Baker S."/>
            <person name="Barry K."/>
            <person name="Bills G."/>
            <person name="Bluhm B."/>
            <person name="Cannon C."/>
            <person name="Castanera R."/>
            <person name="Culley D."/>
            <person name="Daum C."/>
            <person name="Ezra D."/>
            <person name="Gonzalez J."/>
            <person name="Henrissat B."/>
            <person name="Kuo A."/>
            <person name="Liang C."/>
            <person name="Lipzen A."/>
            <person name="Lutzoni F."/>
            <person name="Magnuson J."/>
            <person name="Mondo S."/>
            <person name="Nolan M."/>
            <person name="Ohm R."/>
            <person name="Pangilinan J."/>
            <person name="Park H.-J."/>
            <person name="Ramirez L."/>
            <person name="Alfaro M."/>
            <person name="Sun H."/>
            <person name="Tritt A."/>
            <person name="Yoshinaga Y."/>
            <person name="Zwiers L.-H."/>
            <person name="Turgeon B."/>
            <person name="Goodwin S."/>
            <person name="Spatafora J."/>
            <person name="Crous P."/>
            <person name="Grigoriev I."/>
        </authorList>
    </citation>
    <scope>NUCLEOTIDE SEQUENCE</scope>
    <source>
        <strain evidence="3">CBS 133067</strain>
    </source>
</reference>
<accession>A0A9P4I7Q0</accession>
<dbReference type="AlphaFoldDB" id="A0A9P4I7Q0"/>
<proteinExistence type="predicted"/>
<protein>
    <submittedName>
        <fullName evidence="3">Uncharacterized protein</fullName>
    </submittedName>
</protein>
<keyword evidence="2" id="KW-0812">Transmembrane</keyword>
<name>A0A9P4I7Q0_9PEZI</name>
<feature type="transmembrane region" description="Helical" evidence="2">
    <location>
        <begin position="30"/>
        <end position="49"/>
    </location>
</feature>
<feature type="transmembrane region" description="Helical" evidence="2">
    <location>
        <begin position="157"/>
        <end position="177"/>
    </location>
</feature>
<feature type="region of interest" description="Disordered" evidence="1">
    <location>
        <begin position="101"/>
        <end position="130"/>
    </location>
</feature>